<dbReference type="PANTHER" id="PTHR30055">
    <property type="entry name" value="HTH-TYPE TRANSCRIPTIONAL REGULATOR RUTR"/>
    <property type="match status" value="1"/>
</dbReference>
<dbReference type="Gene3D" id="1.10.357.10">
    <property type="entry name" value="Tetracycline Repressor, domain 2"/>
    <property type="match status" value="1"/>
</dbReference>
<keyword evidence="2 4" id="KW-0238">DNA-binding</keyword>
<sequence length="204" mass="21336">MTPRSPRADSARNREALLIAGAEALRRDIDAPLEDIAAAAGLSRRAVYGHFPSREALVDAVIARGAERIAAAVGPLNEEPPLEALARLGARLWDAVVDVHAVARMALTSGRTSTVAYAMNPIRRRLRALLSQAAEGGLVRTDIPVTTIAALVERAAIDVLEVADASEPGCSRRLAMTHPLCAAGVGAVEAARIADLVDQTEAAA</sequence>
<evidence type="ECO:0000256" key="3">
    <source>
        <dbReference type="ARBA" id="ARBA00023163"/>
    </source>
</evidence>
<evidence type="ECO:0000256" key="2">
    <source>
        <dbReference type="ARBA" id="ARBA00023125"/>
    </source>
</evidence>
<evidence type="ECO:0000256" key="1">
    <source>
        <dbReference type="ARBA" id="ARBA00023015"/>
    </source>
</evidence>
<feature type="domain" description="HTH tetR-type" evidence="5">
    <location>
        <begin position="11"/>
        <end position="69"/>
    </location>
</feature>
<dbReference type="PROSITE" id="PS50977">
    <property type="entry name" value="HTH_TETR_2"/>
    <property type="match status" value="1"/>
</dbReference>
<reference evidence="7" key="1">
    <citation type="journal article" date="2019" name="Int. J. Syst. Evol. Microbiol.">
        <title>The Global Catalogue of Microorganisms (GCM) 10K type strain sequencing project: providing services to taxonomists for standard genome sequencing and annotation.</title>
        <authorList>
            <consortium name="The Broad Institute Genomics Platform"/>
            <consortium name="The Broad Institute Genome Sequencing Center for Infectious Disease"/>
            <person name="Wu L."/>
            <person name="Ma J."/>
        </authorList>
    </citation>
    <scope>NUCLEOTIDE SEQUENCE [LARGE SCALE GENOMIC DNA]</scope>
    <source>
        <strain evidence="7">NBRC 112299</strain>
    </source>
</reference>
<dbReference type="Pfam" id="PF00440">
    <property type="entry name" value="TetR_N"/>
    <property type="match status" value="1"/>
</dbReference>
<evidence type="ECO:0000259" key="5">
    <source>
        <dbReference type="PROSITE" id="PS50977"/>
    </source>
</evidence>
<dbReference type="Proteomes" id="UP001157125">
    <property type="component" value="Unassembled WGS sequence"/>
</dbReference>
<organism evidence="6 7">
    <name type="scientific">Demequina litorisediminis</name>
    <dbReference type="NCBI Taxonomy" id="1849022"/>
    <lineage>
        <taxon>Bacteria</taxon>
        <taxon>Bacillati</taxon>
        <taxon>Actinomycetota</taxon>
        <taxon>Actinomycetes</taxon>
        <taxon>Micrococcales</taxon>
        <taxon>Demequinaceae</taxon>
        <taxon>Demequina</taxon>
    </lineage>
</organism>
<proteinExistence type="predicted"/>
<accession>A0ABQ6I8I9</accession>
<protein>
    <submittedName>
        <fullName evidence="6">TetR family transcriptional regulator</fullName>
    </submittedName>
</protein>
<keyword evidence="3" id="KW-0804">Transcription</keyword>
<feature type="DNA-binding region" description="H-T-H motif" evidence="4">
    <location>
        <begin position="32"/>
        <end position="51"/>
    </location>
</feature>
<dbReference type="RefSeq" id="WP_284327229.1">
    <property type="nucleotide sequence ID" value="NZ_BSUN01000001.1"/>
</dbReference>
<dbReference type="PANTHER" id="PTHR30055:SF234">
    <property type="entry name" value="HTH-TYPE TRANSCRIPTIONAL REGULATOR BETI"/>
    <property type="match status" value="1"/>
</dbReference>
<evidence type="ECO:0000313" key="7">
    <source>
        <dbReference type="Proteomes" id="UP001157125"/>
    </source>
</evidence>
<dbReference type="InterPro" id="IPR001647">
    <property type="entry name" value="HTH_TetR"/>
</dbReference>
<name>A0ABQ6I8I9_9MICO</name>
<comment type="caution">
    <text evidence="6">The sequence shown here is derived from an EMBL/GenBank/DDBJ whole genome shotgun (WGS) entry which is preliminary data.</text>
</comment>
<keyword evidence="7" id="KW-1185">Reference proteome</keyword>
<evidence type="ECO:0000256" key="4">
    <source>
        <dbReference type="PROSITE-ProRule" id="PRU00335"/>
    </source>
</evidence>
<keyword evidence="1" id="KW-0805">Transcription regulation</keyword>
<dbReference type="InterPro" id="IPR050109">
    <property type="entry name" value="HTH-type_TetR-like_transc_reg"/>
</dbReference>
<dbReference type="EMBL" id="BSUN01000001">
    <property type="protein sequence ID" value="GMA34104.1"/>
    <property type="molecule type" value="Genomic_DNA"/>
</dbReference>
<dbReference type="SUPFAM" id="SSF46689">
    <property type="entry name" value="Homeodomain-like"/>
    <property type="match status" value="1"/>
</dbReference>
<dbReference type="InterPro" id="IPR009057">
    <property type="entry name" value="Homeodomain-like_sf"/>
</dbReference>
<gene>
    <name evidence="6" type="ORF">GCM10025876_03080</name>
</gene>
<evidence type="ECO:0000313" key="6">
    <source>
        <dbReference type="EMBL" id="GMA34104.1"/>
    </source>
</evidence>